<dbReference type="AlphaFoldDB" id="A0A835FIL6"/>
<keyword evidence="8" id="KW-0732">Signal</keyword>
<dbReference type="InterPro" id="IPR001461">
    <property type="entry name" value="Aspartic_peptidase_A1"/>
</dbReference>
<dbReference type="Pfam" id="PF14541">
    <property type="entry name" value="TAXi_C"/>
    <property type="match status" value="1"/>
</dbReference>
<evidence type="ECO:0000313" key="10">
    <source>
        <dbReference type="EMBL" id="KAF8760589.1"/>
    </source>
</evidence>
<dbReference type="GO" id="GO:0005576">
    <property type="term" value="C:extracellular region"/>
    <property type="evidence" value="ECO:0007669"/>
    <property type="project" value="TreeGrafter"/>
</dbReference>
<feature type="domain" description="Peptidase A1" evidence="9">
    <location>
        <begin position="80"/>
        <end position="410"/>
    </location>
</feature>
<evidence type="ECO:0000256" key="2">
    <source>
        <dbReference type="ARBA" id="ARBA00022670"/>
    </source>
</evidence>
<keyword evidence="5" id="KW-0325">Glycoprotein</keyword>
<feature type="active site" evidence="6">
    <location>
        <position position="98"/>
    </location>
</feature>
<dbReference type="FunFam" id="2.40.70.10:FF:000033">
    <property type="entry name" value="Aspartyl protease family protein"/>
    <property type="match status" value="1"/>
</dbReference>
<comment type="caution">
    <text evidence="10">The sequence shown here is derived from an EMBL/GenBank/DDBJ whole genome shotgun (WGS) entry which is preliminary data.</text>
</comment>
<evidence type="ECO:0000256" key="6">
    <source>
        <dbReference type="PIRSR" id="PIRSR601461-1"/>
    </source>
</evidence>
<feature type="active site" evidence="6">
    <location>
        <position position="295"/>
    </location>
</feature>
<sequence>MDLVTLMVSFLFLLAATNAKNSVSRATMIRRTETGAINFTQAARQSRHRLSTLASRLDATTSSRINPWMPVTMDGDVGAYDVEFSIGTPAQKLTALADTGSDLIWVKCGVCASCEPQGSPSYYPNNSSSFSKLPCSVPLCTLISWNFGACGAGGEECDYMYYYGYEYDPHYYTQGYLPNETFTLGAGEAVPGITFGCTNMSEGIYGGSGLVGLSRGPLSLVSQLNASAFLYCLTSDPSKTSPLLFGSGDLLTGPGVQLTPLISKPDPSFYSVNLTGISIGNMTTPGTGNSGFIFDSGTILTYLAEPAYTEAKAAVLSQTDLAKVPDGDGYEACYEAPSDDRILDEVVPLMVLHFDGADMVLPVTKYFVDMGDGMVCWIAQRSSSVSIIGNIMQMDFHVLHDVNNSVLSFQPANCDNL</sequence>
<dbReference type="InterPro" id="IPR051708">
    <property type="entry name" value="Plant_Aspart_Prot_A1"/>
</dbReference>
<keyword evidence="11" id="KW-1185">Reference proteome</keyword>
<dbReference type="InterPro" id="IPR032799">
    <property type="entry name" value="TAXi_C"/>
</dbReference>
<dbReference type="PROSITE" id="PS51767">
    <property type="entry name" value="PEPTIDASE_A1"/>
    <property type="match status" value="1"/>
</dbReference>
<comment type="similarity">
    <text evidence="1 7">Belongs to the peptidase A1 family.</text>
</comment>
<dbReference type="PANTHER" id="PTHR47967">
    <property type="entry name" value="OS07G0603500 PROTEIN-RELATED"/>
    <property type="match status" value="1"/>
</dbReference>
<accession>A0A835FIL6</accession>
<dbReference type="PANTHER" id="PTHR47967:SF30">
    <property type="entry name" value="PEPTIDASE A1 DOMAIN-CONTAINING PROTEIN"/>
    <property type="match status" value="1"/>
</dbReference>
<dbReference type="PROSITE" id="PS00141">
    <property type="entry name" value="ASP_PROTEASE"/>
    <property type="match status" value="1"/>
</dbReference>
<evidence type="ECO:0000259" key="9">
    <source>
        <dbReference type="PROSITE" id="PS51767"/>
    </source>
</evidence>
<evidence type="ECO:0000256" key="1">
    <source>
        <dbReference type="ARBA" id="ARBA00007447"/>
    </source>
</evidence>
<dbReference type="Proteomes" id="UP000636709">
    <property type="component" value="Unassembled WGS sequence"/>
</dbReference>
<keyword evidence="2 7" id="KW-0645">Protease</keyword>
<keyword evidence="3 7" id="KW-0064">Aspartyl protease</keyword>
<evidence type="ECO:0000256" key="4">
    <source>
        <dbReference type="ARBA" id="ARBA00022801"/>
    </source>
</evidence>
<dbReference type="SUPFAM" id="SSF50630">
    <property type="entry name" value="Acid proteases"/>
    <property type="match status" value="1"/>
</dbReference>
<evidence type="ECO:0000256" key="5">
    <source>
        <dbReference type="ARBA" id="ARBA00023180"/>
    </source>
</evidence>
<keyword evidence="4 7" id="KW-0378">Hydrolase</keyword>
<dbReference type="InterPro" id="IPR032861">
    <property type="entry name" value="TAXi_N"/>
</dbReference>
<dbReference type="EMBL" id="JACEFO010000692">
    <property type="protein sequence ID" value="KAF8760589.1"/>
    <property type="molecule type" value="Genomic_DNA"/>
</dbReference>
<name>A0A835FIL6_9POAL</name>
<proteinExistence type="inferred from homology"/>
<evidence type="ECO:0000256" key="8">
    <source>
        <dbReference type="SAM" id="SignalP"/>
    </source>
</evidence>
<dbReference type="InterPro" id="IPR033121">
    <property type="entry name" value="PEPTIDASE_A1"/>
</dbReference>
<gene>
    <name evidence="10" type="ORF">HU200_010008</name>
</gene>
<dbReference type="Pfam" id="PF14543">
    <property type="entry name" value="TAXi_N"/>
    <property type="match status" value="1"/>
</dbReference>
<dbReference type="PRINTS" id="PR00792">
    <property type="entry name" value="PEPSIN"/>
</dbReference>
<dbReference type="GO" id="GO:0004190">
    <property type="term" value="F:aspartic-type endopeptidase activity"/>
    <property type="evidence" value="ECO:0007669"/>
    <property type="project" value="UniProtKB-KW"/>
</dbReference>
<dbReference type="CDD" id="cd05476">
    <property type="entry name" value="pepsin_A_like_plant"/>
    <property type="match status" value="1"/>
</dbReference>
<dbReference type="InterPro" id="IPR021109">
    <property type="entry name" value="Peptidase_aspartic_dom_sf"/>
</dbReference>
<protein>
    <recommendedName>
        <fullName evidence="9">Peptidase A1 domain-containing protein</fullName>
    </recommendedName>
</protein>
<dbReference type="InterPro" id="IPR001969">
    <property type="entry name" value="Aspartic_peptidase_AS"/>
</dbReference>
<dbReference type="OrthoDB" id="637377at2759"/>
<feature type="chain" id="PRO_5032423292" description="Peptidase A1 domain-containing protein" evidence="8">
    <location>
        <begin position="20"/>
        <end position="417"/>
    </location>
</feature>
<dbReference type="GO" id="GO:0006508">
    <property type="term" value="P:proteolysis"/>
    <property type="evidence" value="ECO:0007669"/>
    <property type="project" value="UniProtKB-KW"/>
</dbReference>
<dbReference type="InterPro" id="IPR034161">
    <property type="entry name" value="Pepsin-like_plant"/>
</dbReference>
<organism evidence="10 11">
    <name type="scientific">Digitaria exilis</name>
    <dbReference type="NCBI Taxonomy" id="1010633"/>
    <lineage>
        <taxon>Eukaryota</taxon>
        <taxon>Viridiplantae</taxon>
        <taxon>Streptophyta</taxon>
        <taxon>Embryophyta</taxon>
        <taxon>Tracheophyta</taxon>
        <taxon>Spermatophyta</taxon>
        <taxon>Magnoliopsida</taxon>
        <taxon>Liliopsida</taxon>
        <taxon>Poales</taxon>
        <taxon>Poaceae</taxon>
        <taxon>PACMAD clade</taxon>
        <taxon>Panicoideae</taxon>
        <taxon>Panicodae</taxon>
        <taxon>Paniceae</taxon>
        <taxon>Anthephorinae</taxon>
        <taxon>Digitaria</taxon>
    </lineage>
</organism>
<dbReference type="Gene3D" id="2.40.70.10">
    <property type="entry name" value="Acid Proteases"/>
    <property type="match status" value="2"/>
</dbReference>
<feature type="signal peptide" evidence="8">
    <location>
        <begin position="1"/>
        <end position="19"/>
    </location>
</feature>
<evidence type="ECO:0000313" key="11">
    <source>
        <dbReference type="Proteomes" id="UP000636709"/>
    </source>
</evidence>
<evidence type="ECO:0000256" key="7">
    <source>
        <dbReference type="RuleBase" id="RU000454"/>
    </source>
</evidence>
<reference evidence="10" key="1">
    <citation type="submission" date="2020-07" db="EMBL/GenBank/DDBJ databases">
        <title>Genome sequence and genetic diversity analysis of an under-domesticated orphan crop, white fonio (Digitaria exilis).</title>
        <authorList>
            <person name="Bennetzen J.L."/>
            <person name="Chen S."/>
            <person name="Ma X."/>
            <person name="Wang X."/>
            <person name="Yssel A.E.J."/>
            <person name="Chaluvadi S.R."/>
            <person name="Johnson M."/>
            <person name="Gangashetty P."/>
            <person name="Hamidou F."/>
            <person name="Sanogo M.D."/>
            <person name="Zwaenepoel A."/>
            <person name="Wallace J."/>
            <person name="Van De Peer Y."/>
            <person name="Van Deynze A."/>
        </authorList>
    </citation>
    <scope>NUCLEOTIDE SEQUENCE</scope>
    <source>
        <tissue evidence="10">Leaves</tissue>
    </source>
</reference>
<evidence type="ECO:0000256" key="3">
    <source>
        <dbReference type="ARBA" id="ARBA00022750"/>
    </source>
</evidence>